<dbReference type="InterPro" id="IPR002182">
    <property type="entry name" value="NB-ARC"/>
</dbReference>
<dbReference type="InterPro" id="IPR042197">
    <property type="entry name" value="Apaf_helical"/>
</dbReference>
<dbReference type="PANTHER" id="PTHR36766:SF40">
    <property type="entry name" value="DISEASE RESISTANCE PROTEIN RGA3"/>
    <property type="match status" value="1"/>
</dbReference>
<evidence type="ECO:0000259" key="9">
    <source>
        <dbReference type="Pfam" id="PF18052"/>
    </source>
</evidence>
<dbReference type="InterPro" id="IPR056789">
    <property type="entry name" value="LRR_R13L1-DRL21"/>
</dbReference>
<evidence type="ECO:0000256" key="3">
    <source>
        <dbReference type="ARBA" id="ARBA00022737"/>
    </source>
</evidence>
<evidence type="ECO:0000259" key="10">
    <source>
        <dbReference type="Pfam" id="PF23559"/>
    </source>
</evidence>
<evidence type="ECO:0000259" key="8">
    <source>
        <dbReference type="Pfam" id="PF00931"/>
    </source>
</evidence>
<feature type="domain" description="R13L1/DRL21-like LRR repeat region" evidence="11">
    <location>
        <begin position="696"/>
        <end position="822"/>
    </location>
</feature>
<feature type="compositionally biased region" description="Low complexity" evidence="7">
    <location>
        <begin position="114"/>
        <end position="123"/>
    </location>
</feature>
<dbReference type="ExpressionAtlas" id="M8BXR6">
    <property type="expression patterns" value="baseline"/>
</dbReference>
<dbReference type="InterPro" id="IPR036388">
    <property type="entry name" value="WH-like_DNA-bd_sf"/>
</dbReference>
<dbReference type="GO" id="GO:0006952">
    <property type="term" value="P:defense response"/>
    <property type="evidence" value="ECO:0007669"/>
    <property type="project" value="UniProtKB-KW"/>
</dbReference>
<keyword evidence="6" id="KW-0067">ATP-binding</keyword>
<dbReference type="Pfam" id="PF18052">
    <property type="entry name" value="Rx_N"/>
    <property type="match status" value="1"/>
</dbReference>
<evidence type="ECO:0000256" key="7">
    <source>
        <dbReference type="SAM" id="MobiDB-lite"/>
    </source>
</evidence>
<dbReference type="Gene3D" id="3.80.10.10">
    <property type="entry name" value="Ribonuclease Inhibitor"/>
    <property type="match status" value="4"/>
</dbReference>
<comment type="similarity">
    <text evidence="1">Belongs to the disease resistance NB-LRR family.</text>
</comment>
<dbReference type="Gene3D" id="1.20.5.4130">
    <property type="match status" value="1"/>
</dbReference>
<evidence type="ECO:0000256" key="1">
    <source>
        <dbReference type="ARBA" id="ARBA00008894"/>
    </source>
</evidence>
<dbReference type="InterPro" id="IPR032675">
    <property type="entry name" value="LRR_dom_sf"/>
</dbReference>
<dbReference type="GO" id="GO:0043531">
    <property type="term" value="F:ADP binding"/>
    <property type="evidence" value="ECO:0007669"/>
    <property type="project" value="InterPro"/>
</dbReference>
<evidence type="ECO:0000313" key="12">
    <source>
        <dbReference type="EnsemblPlants" id="EMT29760"/>
    </source>
</evidence>
<dbReference type="Gene3D" id="1.10.10.10">
    <property type="entry name" value="Winged helix-like DNA-binding domain superfamily/Winged helix DNA-binding domain"/>
    <property type="match status" value="1"/>
</dbReference>
<name>M8BXR6_AEGTA</name>
<proteinExistence type="inferred from homology"/>
<evidence type="ECO:0000256" key="4">
    <source>
        <dbReference type="ARBA" id="ARBA00022741"/>
    </source>
</evidence>
<evidence type="ECO:0000256" key="6">
    <source>
        <dbReference type="ARBA" id="ARBA00022840"/>
    </source>
</evidence>
<dbReference type="GO" id="GO:0051707">
    <property type="term" value="P:response to other organism"/>
    <property type="evidence" value="ECO:0007669"/>
    <property type="project" value="UniProtKB-ARBA"/>
</dbReference>
<keyword evidence="3" id="KW-0677">Repeat</keyword>
<keyword evidence="5" id="KW-0611">Plant defense</keyword>
<evidence type="ECO:0000256" key="2">
    <source>
        <dbReference type="ARBA" id="ARBA00022614"/>
    </source>
</evidence>
<dbReference type="PRINTS" id="PR00364">
    <property type="entry name" value="DISEASERSIST"/>
</dbReference>
<feature type="domain" description="Disease resistance protein winged helix" evidence="10">
    <location>
        <begin position="425"/>
        <end position="490"/>
    </location>
</feature>
<feature type="region of interest" description="Disordered" evidence="7">
    <location>
        <begin position="104"/>
        <end position="123"/>
    </location>
</feature>
<dbReference type="Pfam" id="PF23559">
    <property type="entry name" value="WHD_DRP"/>
    <property type="match status" value="1"/>
</dbReference>
<keyword evidence="2" id="KW-0433">Leucine-rich repeat</keyword>
<accession>M8BXR6</accession>
<feature type="domain" description="Disease resistance N-terminal" evidence="9">
    <location>
        <begin position="21"/>
        <end position="102"/>
    </location>
</feature>
<dbReference type="InterPro" id="IPR058922">
    <property type="entry name" value="WHD_DRP"/>
</dbReference>
<dbReference type="InterPro" id="IPR041118">
    <property type="entry name" value="Rx_N"/>
</dbReference>
<dbReference type="InterPro" id="IPR027417">
    <property type="entry name" value="P-loop_NTPase"/>
</dbReference>
<dbReference type="Pfam" id="PF25019">
    <property type="entry name" value="LRR_R13L1-DRL21"/>
    <property type="match status" value="1"/>
</dbReference>
<dbReference type="Pfam" id="PF00931">
    <property type="entry name" value="NB-ARC"/>
    <property type="match status" value="1"/>
</dbReference>
<dbReference type="Gene3D" id="1.10.8.430">
    <property type="entry name" value="Helical domain of apoptotic protease-activating factors"/>
    <property type="match status" value="1"/>
</dbReference>
<evidence type="ECO:0000259" key="11">
    <source>
        <dbReference type="Pfam" id="PF25019"/>
    </source>
</evidence>
<dbReference type="EnsemblPlants" id="EMT29760">
    <property type="protein sequence ID" value="EMT29760"/>
    <property type="gene ID" value="F775_13295"/>
</dbReference>
<evidence type="ECO:0000256" key="5">
    <source>
        <dbReference type="ARBA" id="ARBA00022821"/>
    </source>
</evidence>
<sequence length="1686" mass="189765">MTGLLGTVIDAAIGWLVQSTLESFFTGQMEAWTREIGIAEDVEKLKLQMRYVEMVLAAAKGRRIDNMPLAQSLDDLRDLLYDSEDVMDELDYYRLEQQIKGKDCSTLSDSGANPEGSYVSSSSPSSVFEFVYKATSQITSWALSGRKRKREEDQPAHSTMLPLEIKHDISKRINVIVDKLCTIGNSVQRVLQVDISCPIATSSESQNTARNPRMTTSVPIESKVYGRDAERDKIIKLLINGKSSDLNVLPLVGVIGGVGKTTLARYKRFLLVLDDMWEEKDRIGWINLLALLRNNQAIGCMILATTRRKSVAKMIRTMADVKVNGLDSKNFWLFFRACAFGDASYEGSPSLQSIGKEIAKALKGCPLAARSVGALLKTDRRYQHWVTVRDKWKSLEVADDILPILKLSYDYLPVHLQRCFLYCSLFPEDYRFSCRKLVRAWISQNFVQCKGPTMRLEETGQKYFGRLVDLGFFQKEGSYHVMHDLMHELAGRVSSNECATIDGLKSEAIQPSVRHLSIITTAFDTDKCGSFPIEKFDKILQKSGPLQKLRTLMLFGRSSINLLGSLRILCKNAKYIRFLRIYVTYADISSIHSSLNPCHLRYLEFICVRTKNIAVYGVYNNTVFPQALTRFYHLQVLNAGISFSGNLALPSDMHNLVNLRCLISHEKVQHAIASVGNMTSLRELSFKVQNVGSFEIGQLQSMNELVYLEISQLQNVKTKEEASGARLLDKEYLEFLSLSWEDSSTNLEHDTAKDVLEGLQPRQNLKLLKISGYGGATSPTWLSSTLSITSLQVLHLEKCREWQVLTSLEMLPSLRKLTLIRMLNLMEISVPSLEELILIDLPKLEKCIGSYGMELTSHPRVLMIKNCPQLNEFSLFQSYSSFDAEQKSWFPSLRKLTIMRCPHIINWEILPLKEMGALKELELMDLHVVRELTVRSLEKLVLIKMASLGVCNSLKTSPPLHILPSRRDENKWRSSLCRLTIHDCPSMMVSHPRRPCALISELSVRGVPTLPTMRMNQRRFKIESNESSVLHGRVLPFHILRGITTLQIENCPNLVSLSSKAFSQLIALVRLRIHNCPNLTMSNIMSEVSLEKRKEKSCSFFLPSLKSLSIRTCGITGRWLTQMLAHLLSLEELKLTECPQIKFLSISQPTETEGTSSLASAVMISAQDEHELKLPYNLQCSLKKLWIQMSLDMEFCGGSRGLTGFTSLTELVLDRCPKLVSLLVGETKDDGIMEVGLLPPSLEELWIHTFPENLQSFSPEGIRSLKRLILIHAPRLKSALLHSCTGLEELRITGCAQLAVLDSLQFLTSLRSLDIKMNPELSSEWDLKLQEQEQGGNQIQLLPPSLDKLVIMALTDSFQSHLLPCLPSITVLKIHRSPELTSLQLRCCTTLKELEIEECVSLASVEGFQFIRNLTSLKVSGSPGVASWSELVSHQQGASEIWSGLETLWISDASVLCMPFCKQLTSLRHLQFGYWGRKQGESVVSLTEEQEKALQLLTSLQELKFLRCPELSSLPANLHRLTSLKTLSIMHCKSITRLPDMGLPTSLRCLKLYNCSEELGIQCRIAATEKLTGHYEFSHILVSLLAGYELCCSKPYHMALPLQVWCQSGHVQEKLRTALPLQDEFTDRRIAVMVSDVVAIGPCPRKAEDCTAIRGATMSNENCRLKSNSGLGRVAETLTMTCITSY</sequence>
<organism evidence="12">
    <name type="scientific">Aegilops tauschii</name>
    <name type="common">Tausch's goatgrass</name>
    <name type="synonym">Aegilops squarrosa</name>
    <dbReference type="NCBI Taxonomy" id="37682"/>
    <lineage>
        <taxon>Eukaryota</taxon>
        <taxon>Viridiplantae</taxon>
        <taxon>Streptophyta</taxon>
        <taxon>Embryophyta</taxon>
        <taxon>Tracheophyta</taxon>
        <taxon>Spermatophyta</taxon>
        <taxon>Magnoliopsida</taxon>
        <taxon>Liliopsida</taxon>
        <taxon>Poales</taxon>
        <taxon>Poaceae</taxon>
        <taxon>BOP clade</taxon>
        <taxon>Pooideae</taxon>
        <taxon>Triticodae</taxon>
        <taxon>Triticeae</taxon>
        <taxon>Triticinae</taxon>
        <taxon>Aegilops</taxon>
    </lineage>
</organism>
<feature type="domain" description="NB-ARC" evidence="8">
    <location>
        <begin position="266"/>
        <end position="340"/>
    </location>
</feature>
<dbReference type="GO" id="GO:0005524">
    <property type="term" value="F:ATP binding"/>
    <property type="evidence" value="ECO:0007669"/>
    <property type="project" value="UniProtKB-KW"/>
</dbReference>
<dbReference type="SUPFAM" id="SSF52540">
    <property type="entry name" value="P-loop containing nucleoside triphosphate hydrolases"/>
    <property type="match status" value="1"/>
</dbReference>
<dbReference type="Gene3D" id="3.40.50.300">
    <property type="entry name" value="P-loop containing nucleotide triphosphate hydrolases"/>
    <property type="match status" value="2"/>
</dbReference>
<reference evidence="12" key="1">
    <citation type="submission" date="2015-06" db="UniProtKB">
        <authorList>
            <consortium name="EnsemblPlants"/>
        </authorList>
    </citation>
    <scope>IDENTIFICATION</scope>
</reference>
<dbReference type="PANTHER" id="PTHR36766">
    <property type="entry name" value="PLANT BROAD-SPECTRUM MILDEW RESISTANCE PROTEIN RPW8"/>
    <property type="match status" value="1"/>
</dbReference>
<dbReference type="SUPFAM" id="SSF52058">
    <property type="entry name" value="L domain-like"/>
    <property type="match status" value="3"/>
</dbReference>
<protein>
    <submittedName>
        <fullName evidence="12">Putative disease resistance protein RGA4</fullName>
    </submittedName>
</protein>
<keyword evidence="4" id="KW-0547">Nucleotide-binding</keyword>